<dbReference type="AlphaFoldDB" id="A0A381SIJ6"/>
<evidence type="ECO:0000313" key="1">
    <source>
        <dbReference type="EMBL" id="SVA03890.1"/>
    </source>
</evidence>
<name>A0A381SIJ6_9ZZZZ</name>
<sequence length="118" mass="12453">MKRFALVALTAISAVTLMTVVSGAEETITGRLVEAGCAAMGGAEPSADHVACMVRCARNGDPIGILTDDGLYKITGDWASTHDDKLAEMMAKQVRVRGETSDTNGELLLEISTIELVK</sequence>
<dbReference type="EMBL" id="UINC01003163">
    <property type="protein sequence ID" value="SVA03890.1"/>
    <property type="molecule type" value="Genomic_DNA"/>
</dbReference>
<gene>
    <name evidence="1" type="ORF">METZ01_LOCUS56744</name>
</gene>
<reference evidence="1" key="1">
    <citation type="submission" date="2018-05" db="EMBL/GenBank/DDBJ databases">
        <authorList>
            <person name="Lanie J.A."/>
            <person name="Ng W.-L."/>
            <person name="Kazmierczak K.M."/>
            <person name="Andrzejewski T.M."/>
            <person name="Davidsen T.M."/>
            <person name="Wayne K.J."/>
            <person name="Tettelin H."/>
            <person name="Glass J.I."/>
            <person name="Rusch D."/>
            <person name="Podicherti R."/>
            <person name="Tsui H.-C.T."/>
            <person name="Winkler M.E."/>
        </authorList>
    </citation>
    <scope>NUCLEOTIDE SEQUENCE</scope>
</reference>
<protein>
    <submittedName>
        <fullName evidence="1">Uncharacterized protein</fullName>
    </submittedName>
</protein>
<proteinExistence type="predicted"/>
<accession>A0A381SIJ6</accession>
<organism evidence="1">
    <name type="scientific">marine metagenome</name>
    <dbReference type="NCBI Taxonomy" id="408172"/>
    <lineage>
        <taxon>unclassified sequences</taxon>
        <taxon>metagenomes</taxon>
        <taxon>ecological metagenomes</taxon>
    </lineage>
</organism>